<keyword evidence="1" id="KW-0732">Signal</keyword>
<evidence type="ECO:0008006" key="4">
    <source>
        <dbReference type="Google" id="ProtNLM"/>
    </source>
</evidence>
<organism evidence="2 3">
    <name type="scientific">Arsukibacterium tuosuense</name>
    <dbReference type="NCBI Taxonomy" id="1323745"/>
    <lineage>
        <taxon>Bacteria</taxon>
        <taxon>Pseudomonadati</taxon>
        <taxon>Pseudomonadota</taxon>
        <taxon>Gammaproteobacteria</taxon>
        <taxon>Chromatiales</taxon>
        <taxon>Chromatiaceae</taxon>
        <taxon>Arsukibacterium</taxon>
    </lineage>
</organism>
<evidence type="ECO:0000256" key="1">
    <source>
        <dbReference type="SAM" id="SignalP"/>
    </source>
</evidence>
<sequence length="218" mass="24311">MYQIGILFSLTLASSLVFAQELSKVHEHRIASKSERLFDYDMSISDGESIVHLSVISNDDFSKTITVRSSDNEVFLREIEKIISNGGDSLSKNSCDFLKAKIPENSEFTIGSTGNRMYHFTPVPGDGDDKKIYRLLDAVAEVSKDSGEIISLEMTNRQVINPAFSTKIDEFIYSAKCMPISEGHSALKELKISVNGSAFLVPFNELVVQKYSNYRSSK</sequence>
<evidence type="ECO:0000313" key="3">
    <source>
        <dbReference type="Proteomes" id="UP000219353"/>
    </source>
</evidence>
<name>A0A285ITD5_9GAMM</name>
<dbReference type="RefSeq" id="WP_097111056.1">
    <property type="nucleotide sequence ID" value="NZ_OBEB01000003.1"/>
</dbReference>
<proteinExistence type="predicted"/>
<dbReference type="Proteomes" id="UP000219353">
    <property type="component" value="Unassembled WGS sequence"/>
</dbReference>
<reference evidence="3" key="1">
    <citation type="submission" date="2017-09" db="EMBL/GenBank/DDBJ databases">
        <authorList>
            <person name="Varghese N."/>
            <person name="Submissions S."/>
        </authorList>
    </citation>
    <scope>NUCLEOTIDE SEQUENCE [LARGE SCALE GENOMIC DNA]</scope>
    <source>
        <strain evidence="3">CGMCC 1.12461</strain>
    </source>
</reference>
<dbReference type="AlphaFoldDB" id="A0A285ITD5"/>
<accession>A0A285ITD5</accession>
<dbReference type="EMBL" id="OBEB01000003">
    <property type="protein sequence ID" value="SNY51280.1"/>
    <property type="molecule type" value="Genomic_DNA"/>
</dbReference>
<protein>
    <recommendedName>
        <fullName evidence="4">DUF4412 domain-containing protein</fullName>
    </recommendedName>
</protein>
<keyword evidence="3" id="KW-1185">Reference proteome</keyword>
<evidence type="ECO:0000313" key="2">
    <source>
        <dbReference type="EMBL" id="SNY51280.1"/>
    </source>
</evidence>
<gene>
    <name evidence="2" type="ORF">SAMN06297280_1805</name>
</gene>
<feature type="signal peptide" evidence="1">
    <location>
        <begin position="1"/>
        <end position="19"/>
    </location>
</feature>
<feature type="chain" id="PRO_5012605829" description="DUF4412 domain-containing protein" evidence="1">
    <location>
        <begin position="20"/>
        <end position="218"/>
    </location>
</feature>